<comment type="caution">
    <text evidence="7">The sequence shown here is derived from an EMBL/GenBank/DDBJ whole genome shotgun (WGS) entry which is preliminary data.</text>
</comment>
<dbReference type="Proteomes" id="UP001165121">
    <property type="component" value="Unassembled WGS sequence"/>
</dbReference>
<dbReference type="InterPro" id="IPR003035">
    <property type="entry name" value="RWP-RK_dom"/>
</dbReference>
<keyword evidence="2" id="KW-0238">DNA-binding</keyword>
<evidence type="ECO:0000256" key="1">
    <source>
        <dbReference type="ARBA" id="ARBA00023015"/>
    </source>
</evidence>
<evidence type="ECO:0000256" key="3">
    <source>
        <dbReference type="ARBA" id="ARBA00023163"/>
    </source>
</evidence>
<dbReference type="OrthoDB" id="6270329at2759"/>
<evidence type="ECO:0000256" key="5">
    <source>
        <dbReference type="SAM" id="MobiDB-lite"/>
    </source>
</evidence>
<evidence type="ECO:0000313" key="7">
    <source>
        <dbReference type="EMBL" id="GMF35344.1"/>
    </source>
</evidence>
<dbReference type="EMBL" id="BSXT01000867">
    <property type="protein sequence ID" value="GMF35344.1"/>
    <property type="molecule type" value="Genomic_DNA"/>
</dbReference>
<feature type="domain" description="RWP-RK" evidence="6">
    <location>
        <begin position="16"/>
        <end position="99"/>
    </location>
</feature>
<keyword evidence="3" id="KW-0804">Transcription</keyword>
<keyword evidence="4" id="KW-0539">Nucleus</keyword>
<gene>
    <name evidence="7" type="ORF">Pfra01_000932700</name>
</gene>
<keyword evidence="8" id="KW-1185">Reference proteome</keyword>
<reference evidence="7" key="1">
    <citation type="submission" date="2023-04" db="EMBL/GenBank/DDBJ databases">
        <title>Phytophthora fragariaefolia NBRC 109709.</title>
        <authorList>
            <person name="Ichikawa N."/>
            <person name="Sato H."/>
            <person name="Tonouchi N."/>
        </authorList>
    </citation>
    <scope>NUCLEOTIDE SEQUENCE</scope>
    <source>
        <strain evidence="7">NBRC 109709</strain>
    </source>
</reference>
<keyword evidence="1" id="KW-0805">Transcription regulation</keyword>
<proteinExistence type="predicted"/>
<dbReference type="PROSITE" id="PS51519">
    <property type="entry name" value="RWP_RK"/>
    <property type="match status" value="1"/>
</dbReference>
<protein>
    <submittedName>
        <fullName evidence="7">Unnamed protein product</fullName>
    </submittedName>
</protein>
<dbReference type="Pfam" id="PF02042">
    <property type="entry name" value="RWP-RK"/>
    <property type="match status" value="1"/>
</dbReference>
<dbReference type="GO" id="GO:0003677">
    <property type="term" value="F:DNA binding"/>
    <property type="evidence" value="ECO:0007669"/>
    <property type="project" value="UniProtKB-KW"/>
</dbReference>
<evidence type="ECO:0000259" key="6">
    <source>
        <dbReference type="PROSITE" id="PS51519"/>
    </source>
</evidence>
<feature type="compositionally biased region" description="Basic residues" evidence="5">
    <location>
        <begin position="11"/>
        <end position="24"/>
    </location>
</feature>
<name>A0A9W7CL83_9STRA</name>
<feature type="region of interest" description="Disordered" evidence="5">
    <location>
        <begin position="1"/>
        <end position="24"/>
    </location>
</feature>
<evidence type="ECO:0000256" key="4">
    <source>
        <dbReference type="ARBA" id="ARBA00023242"/>
    </source>
</evidence>
<evidence type="ECO:0000313" key="8">
    <source>
        <dbReference type="Proteomes" id="UP001165121"/>
    </source>
</evidence>
<accession>A0A9W7CL83</accession>
<evidence type="ECO:0000256" key="2">
    <source>
        <dbReference type="ARBA" id="ARBA00023125"/>
    </source>
</evidence>
<sequence>MTTTALPCHPKAGRKRAAPTAKKQRKSRLKFDFKYEQLANYFHMSQRDAAKCLGVATITLKRCCKRECFNWPYRANKYKSGTRQVLSAKGLAFKQLPLHCIDENEFERVGETEHESSECDTDTESLEDDEQLKADYGAILLAFRKSPIGICGV</sequence>
<organism evidence="7 8">
    <name type="scientific">Phytophthora fragariaefolia</name>
    <dbReference type="NCBI Taxonomy" id="1490495"/>
    <lineage>
        <taxon>Eukaryota</taxon>
        <taxon>Sar</taxon>
        <taxon>Stramenopiles</taxon>
        <taxon>Oomycota</taxon>
        <taxon>Peronosporomycetes</taxon>
        <taxon>Peronosporales</taxon>
        <taxon>Peronosporaceae</taxon>
        <taxon>Phytophthora</taxon>
    </lineage>
</organism>
<dbReference type="AlphaFoldDB" id="A0A9W7CL83"/>